<dbReference type="Gene3D" id="3.40.605.10">
    <property type="entry name" value="Aldehyde Dehydrogenase, Chain A, domain 1"/>
    <property type="match status" value="1"/>
</dbReference>
<dbReference type="FunFam" id="3.40.309.10:FF:000012">
    <property type="entry name" value="Betaine aldehyde dehydrogenase"/>
    <property type="match status" value="1"/>
</dbReference>
<sequence length="519" mass="54788">MNALETQARDRLADLLMRFGLSLEHGDTPCSNWIDGELVSGEGTSIALIHPATGGALIDYRDADAALVDHAVSAATRAQSEWMALTASERGRRMLTAVRRLEGHEETLAQLESVVAGKPIRDCRGEVGKVREMFEYYAGWCDKQHGEVIPVPTSHLNYVRHVPFGVVGQITPWNAPMFTCAWQLAPALAAGNGVVLKPSELTPFSSVVIARLLESGGLPRGLINIVNGLGPTTGAALTGHDGISKLVFVGSPASGRVIAEAGARRLVPSVLELGGKSANIVFADARLDDAVAGAQAAIFAAAGQSCVAGSRLLIQREIYDEVVERVARAASQITVGLPEDEATRMGPLQNARQFEHVSAMLERARAAGARVVTGGTRPAGLPAGADGYYLAPTLLADVTPEMEIACEEVFGPVLVALPFDDEADAIRLANATRFGLAGAVWTQDPARAHRVAAQLRAGTVWINSYKAINVMSPFGGFRDSGFGRSSGLDGLREYSVPQSVWVETASEASVAMGYGDGKA</sequence>
<dbReference type="EC" id="1.2.1.-" evidence="6"/>
<dbReference type="PROSITE" id="PS00687">
    <property type="entry name" value="ALDEHYDE_DEHYDR_GLU"/>
    <property type="match status" value="1"/>
</dbReference>
<dbReference type="EMBL" id="CP159578">
    <property type="protein sequence ID" value="XCJ78196.1"/>
    <property type="molecule type" value="Genomic_DNA"/>
</dbReference>
<dbReference type="AlphaFoldDB" id="A0AB74U1F5"/>
<evidence type="ECO:0000256" key="2">
    <source>
        <dbReference type="ARBA" id="ARBA00023002"/>
    </source>
</evidence>
<dbReference type="RefSeq" id="WP_353979215.1">
    <property type="nucleotide sequence ID" value="NZ_CP159578.1"/>
</dbReference>
<dbReference type="InterPro" id="IPR029510">
    <property type="entry name" value="Ald_DH_CS_GLU"/>
</dbReference>
<dbReference type="InterPro" id="IPR016162">
    <property type="entry name" value="Ald_DH_N"/>
</dbReference>
<evidence type="ECO:0000313" key="6">
    <source>
        <dbReference type="EMBL" id="XCJ78196.1"/>
    </source>
</evidence>
<dbReference type="Gene3D" id="3.40.309.10">
    <property type="entry name" value="Aldehyde Dehydrogenase, Chain A, domain 2"/>
    <property type="match status" value="1"/>
</dbReference>
<dbReference type="InterPro" id="IPR016161">
    <property type="entry name" value="Ald_DH/histidinol_DH"/>
</dbReference>
<dbReference type="Pfam" id="PF00171">
    <property type="entry name" value="Aldedh"/>
    <property type="match status" value="1"/>
</dbReference>
<organism evidence="6">
    <name type="scientific">Salinicola endophyticus</name>
    <dbReference type="NCBI Taxonomy" id="1949083"/>
    <lineage>
        <taxon>Bacteria</taxon>
        <taxon>Pseudomonadati</taxon>
        <taxon>Pseudomonadota</taxon>
        <taxon>Gammaproteobacteria</taxon>
        <taxon>Oceanospirillales</taxon>
        <taxon>Halomonadaceae</taxon>
        <taxon>Salinicola</taxon>
    </lineage>
</organism>
<dbReference type="InterPro" id="IPR016163">
    <property type="entry name" value="Ald_DH_C"/>
</dbReference>
<feature type="active site" evidence="3">
    <location>
        <position position="272"/>
    </location>
</feature>
<evidence type="ECO:0000259" key="5">
    <source>
        <dbReference type="Pfam" id="PF00171"/>
    </source>
</evidence>
<accession>A0AB74U1F5</accession>
<dbReference type="InterPro" id="IPR016160">
    <property type="entry name" value="Ald_DH_CS_CYS"/>
</dbReference>
<dbReference type="PROSITE" id="PS00070">
    <property type="entry name" value="ALDEHYDE_DEHYDR_CYS"/>
    <property type="match status" value="1"/>
</dbReference>
<protein>
    <submittedName>
        <fullName evidence="6">Aldehyde dehydrogenase family protein</fullName>
        <ecNumber evidence="6">1.2.1.-</ecNumber>
    </submittedName>
</protein>
<feature type="domain" description="Aldehyde dehydrogenase" evidence="5">
    <location>
        <begin position="40"/>
        <end position="500"/>
    </location>
</feature>
<reference evidence="6" key="1">
    <citation type="submission" date="2024-06" db="EMBL/GenBank/DDBJ databases">
        <title>Complete genome of Salinicola endophyticus HNIBRBA4755.</title>
        <authorList>
            <person name="Shin S.Y."/>
            <person name="Kang H."/>
            <person name="Song J."/>
        </authorList>
    </citation>
    <scope>NUCLEOTIDE SEQUENCE</scope>
    <source>
        <strain evidence="6">HNIBRBA4755</strain>
    </source>
</reference>
<gene>
    <name evidence="6" type="ORF">ABV408_12155</name>
</gene>
<comment type="similarity">
    <text evidence="1 4">Belongs to the aldehyde dehydrogenase family.</text>
</comment>
<name>A0AB74U1F5_9GAMM</name>
<proteinExistence type="inferred from homology"/>
<evidence type="ECO:0000256" key="3">
    <source>
        <dbReference type="PROSITE-ProRule" id="PRU10007"/>
    </source>
</evidence>
<dbReference type="PANTHER" id="PTHR11699">
    <property type="entry name" value="ALDEHYDE DEHYDROGENASE-RELATED"/>
    <property type="match status" value="1"/>
</dbReference>
<evidence type="ECO:0000256" key="1">
    <source>
        <dbReference type="ARBA" id="ARBA00009986"/>
    </source>
</evidence>
<evidence type="ECO:0000256" key="4">
    <source>
        <dbReference type="RuleBase" id="RU003345"/>
    </source>
</evidence>
<dbReference type="InterPro" id="IPR015590">
    <property type="entry name" value="Aldehyde_DH_dom"/>
</dbReference>
<dbReference type="SUPFAM" id="SSF53720">
    <property type="entry name" value="ALDH-like"/>
    <property type="match status" value="1"/>
</dbReference>
<dbReference type="GO" id="GO:0016620">
    <property type="term" value="F:oxidoreductase activity, acting on the aldehyde or oxo group of donors, NAD or NADP as acceptor"/>
    <property type="evidence" value="ECO:0007669"/>
    <property type="project" value="InterPro"/>
</dbReference>
<dbReference type="FunFam" id="3.40.605.10:FF:000007">
    <property type="entry name" value="NAD/NADP-dependent betaine aldehyde dehydrogenase"/>
    <property type="match status" value="1"/>
</dbReference>
<keyword evidence="2 4" id="KW-0560">Oxidoreductase</keyword>